<dbReference type="Proteomes" id="UP000032141">
    <property type="component" value="Chromosome C1"/>
</dbReference>
<name>A0A0D3ADH0_BRAOL</name>
<dbReference type="AlphaFoldDB" id="A0A0D3ADH0"/>
<dbReference type="Gramene" id="Bo1g128640.1">
    <property type="protein sequence ID" value="Bo1g128640.1"/>
    <property type="gene ID" value="Bo1g128640"/>
</dbReference>
<dbReference type="EnsemblPlants" id="Bo1g128640.1">
    <property type="protein sequence ID" value="Bo1g128640.1"/>
    <property type="gene ID" value="Bo1g128640"/>
</dbReference>
<reference evidence="1 2" key="1">
    <citation type="journal article" date="2014" name="Genome Biol.">
        <title>Transcriptome and methylome profiling reveals relics of genome dominance in the mesopolyploid Brassica oleracea.</title>
        <authorList>
            <person name="Parkin I.A."/>
            <person name="Koh C."/>
            <person name="Tang H."/>
            <person name="Robinson S.J."/>
            <person name="Kagale S."/>
            <person name="Clarke W.E."/>
            <person name="Town C.D."/>
            <person name="Nixon J."/>
            <person name="Krishnakumar V."/>
            <person name="Bidwell S.L."/>
            <person name="Denoeud F."/>
            <person name="Belcram H."/>
            <person name="Links M.G."/>
            <person name="Just J."/>
            <person name="Clarke C."/>
            <person name="Bender T."/>
            <person name="Huebert T."/>
            <person name="Mason A.S."/>
            <person name="Pires J.C."/>
            <person name="Barker G."/>
            <person name="Moore J."/>
            <person name="Walley P.G."/>
            <person name="Manoli S."/>
            <person name="Batley J."/>
            <person name="Edwards D."/>
            <person name="Nelson M.N."/>
            <person name="Wang X."/>
            <person name="Paterson A.H."/>
            <person name="King G."/>
            <person name="Bancroft I."/>
            <person name="Chalhoub B."/>
            <person name="Sharpe A.G."/>
        </authorList>
    </citation>
    <scope>NUCLEOTIDE SEQUENCE</scope>
    <source>
        <strain evidence="1 2">cv. TO1000</strain>
    </source>
</reference>
<evidence type="ECO:0000313" key="1">
    <source>
        <dbReference type="EnsemblPlants" id="Bo1g128640.1"/>
    </source>
</evidence>
<reference evidence="1" key="2">
    <citation type="submission" date="2015-03" db="UniProtKB">
        <authorList>
            <consortium name="EnsemblPlants"/>
        </authorList>
    </citation>
    <scope>IDENTIFICATION</scope>
</reference>
<accession>A0A0D3ADH0</accession>
<organism evidence="1 2">
    <name type="scientific">Brassica oleracea var. oleracea</name>
    <dbReference type="NCBI Taxonomy" id="109376"/>
    <lineage>
        <taxon>Eukaryota</taxon>
        <taxon>Viridiplantae</taxon>
        <taxon>Streptophyta</taxon>
        <taxon>Embryophyta</taxon>
        <taxon>Tracheophyta</taxon>
        <taxon>Spermatophyta</taxon>
        <taxon>Magnoliopsida</taxon>
        <taxon>eudicotyledons</taxon>
        <taxon>Gunneridae</taxon>
        <taxon>Pentapetalae</taxon>
        <taxon>rosids</taxon>
        <taxon>malvids</taxon>
        <taxon>Brassicales</taxon>
        <taxon>Brassicaceae</taxon>
        <taxon>Brassiceae</taxon>
        <taxon>Brassica</taxon>
    </lineage>
</organism>
<proteinExistence type="predicted"/>
<evidence type="ECO:0000313" key="2">
    <source>
        <dbReference type="Proteomes" id="UP000032141"/>
    </source>
</evidence>
<protein>
    <submittedName>
        <fullName evidence="1">Uncharacterized protein</fullName>
    </submittedName>
</protein>
<keyword evidence="2" id="KW-1185">Reference proteome</keyword>
<dbReference type="HOGENOM" id="CLU_1536389_0_0_1"/>
<sequence length="175" mass="20450">RLKYLKRLSFSLTTPLIQSLNYTYLSYHSIPFIQSHHRRRYKSDIVYGEDLLCSLTLFLEWLDYLGDHKEAYMKNLSLYSALGSLSISFICSSAMKPIIKETYKEYFGDASELTPIPIPGYLQRLRTAHPDRLSWWRCRCSGDMNQVCRGPGMSGMEFIRRSCIACLYDEGRMRD</sequence>